<dbReference type="SUPFAM" id="SSF54637">
    <property type="entry name" value="Thioesterase/thiol ester dehydrase-isomerase"/>
    <property type="match status" value="2"/>
</dbReference>
<organism evidence="3 4">
    <name type="scientific">Actinomycetospora chlora</name>
    <dbReference type="NCBI Taxonomy" id="663608"/>
    <lineage>
        <taxon>Bacteria</taxon>
        <taxon>Bacillati</taxon>
        <taxon>Actinomycetota</taxon>
        <taxon>Actinomycetes</taxon>
        <taxon>Pseudonocardiales</taxon>
        <taxon>Pseudonocardiaceae</taxon>
        <taxon>Actinomycetospora</taxon>
    </lineage>
</organism>
<evidence type="ECO:0000259" key="1">
    <source>
        <dbReference type="Pfam" id="PF13622"/>
    </source>
</evidence>
<dbReference type="InterPro" id="IPR042171">
    <property type="entry name" value="Acyl-CoA_hotdog"/>
</dbReference>
<dbReference type="Gene3D" id="2.40.160.210">
    <property type="entry name" value="Acyl-CoA thioesterase, double hotdog domain"/>
    <property type="match status" value="1"/>
</dbReference>
<keyword evidence="4" id="KW-1185">Reference proteome</keyword>
<dbReference type="Proteomes" id="UP001500928">
    <property type="component" value="Unassembled WGS sequence"/>
</dbReference>
<reference evidence="4" key="1">
    <citation type="journal article" date="2019" name="Int. J. Syst. Evol. Microbiol.">
        <title>The Global Catalogue of Microorganisms (GCM) 10K type strain sequencing project: providing services to taxonomists for standard genome sequencing and annotation.</title>
        <authorList>
            <consortium name="The Broad Institute Genomics Platform"/>
            <consortium name="The Broad Institute Genome Sequencing Center for Infectious Disease"/>
            <person name="Wu L."/>
            <person name="Ma J."/>
        </authorList>
    </citation>
    <scope>NUCLEOTIDE SEQUENCE [LARGE SCALE GENOMIC DNA]</scope>
    <source>
        <strain evidence="4">JCM 17979</strain>
    </source>
</reference>
<dbReference type="EMBL" id="BAABHO010000008">
    <property type="protein sequence ID" value="GAA4782010.1"/>
    <property type="molecule type" value="Genomic_DNA"/>
</dbReference>
<dbReference type="InterPro" id="IPR049449">
    <property type="entry name" value="TesB_ACOT8-like_N"/>
</dbReference>
<gene>
    <name evidence="3" type="ORF">GCM10023200_14350</name>
</gene>
<evidence type="ECO:0000259" key="2">
    <source>
        <dbReference type="Pfam" id="PF20789"/>
    </source>
</evidence>
<accession>A0ABP9ALH5</accession>
<feature type="domain" description="Acyl-CoA thioesterase-like N-terminal HotDog" evidence="1">
    <location>
        <begin position="32"/>
        <end position="114"/>
    </location>
</feature>
<evidence type="ECO:0000313" key="3">
    <source>
        <dbReference type="EMBL" id="GAA4782010.1"/>
    </source>
</evidence>
<dbReference type="InterPro" id="IPR029069">
    <property type="entry name" value="HotDog_dom_sf"/>
</dbReference>
<evidence type="ECO:0000313" key="4">
    <source>
        <dbReference type="Proteomes" id="UP001500928"/>
    </source>
</evidence>
<dbReference type="InterPro" id="IPR049450">
    <property type="entry name" value="ACOT8-like_C"/>
</dbReference>
<sequence length="269" mass="28488">MTLVTDPFLRLLPPAADDPPDAQRVLATGSTAGPWFPDGQHMGPPSALLVRALERCAPRAEMVLSRLTVEVLGRVPMGELTVTSRVERAGRTIELVVAELAASGRAVARASGWRLGVTDTTAAATAPGPGLPGPDEGRVIPTPEGWLPGYLDALDWRWLAGHLGESGPGRAWGQLRVPVVEGEEPTPWQRLAAVADSTNGAAARLDLNDWLFVNTDLTLHVHRPPRGEWIGLDADSVIGPEGAGTAFSVLHDEHGPVGRAAQALTVRPR</sequence>
<comment type="caution">
    <text evidence="3">The sequence shown here is derived from an EMBL/GenBank/DDBJ whole genome shotgun (WGS) entry which is preliminary data.</text>
</comment>
<dbReference type="Pfam" id="PF13622">
    <property type="entry name" value="4HBT_3"/>
    <property type="match status" value="1"/>
</dbReference>
<proteinExistence type="predicted"/>
<feature type="domain" description="Acyl-CoA thioesterase-like C-terminal" evidence="2">
    <location>
        <begin position="134"/>
        <end position="266"/>
    </location>
</feature>
<protein>
    <submittedName>
        <fullName evidence="3">Thioesterase family protein</fullName>
    </submittedName>
</protein>
<name>A0ABP9ALH5_9PSEU</name>
<dbReference type="Pfam" id="PF20789">
    <property type="entry name" value="4HBT_3C"/>
    <property type="match status" value="1"/>
</dbReference>